<dbReference type="AlphaFoldDB" id="A0AAD9ZP26"/>
<name>A0AAD9ZP26_9ROSI</name>
<gene>
    <name evidence="1" type="ORF">Dsin_032070</name>
</gene>
<accession>A0AAD9ZP26</accession>
<proteinExistence type="predicted"/>
<evidence type="ECO:0000313" key="1">
    <source>
        <dbReference type="EMBL" id="KAK3184784.1"/>
    </source>
</evidence>
<evidence type="ECO:0000313" key="2">
    <source>
        <dbReference type="Proteomes" id="UP001281410"/>
    </source>
</evidence>
<dbReference type="EMBL" id="JANJYJ010000010">
    <property type="protein sequence ID" value="KAK3184784.1"/>
    <property type="molecule type" value="Genomic_DNA"/>
</dbReference>
<reference evidence="1" key="1">
    <citation type="journal article" date="2023" name="Plant J.">
        <title>Genome sequences and population genomics provide insights into the demographic history, inbreeding, and mutation load of two 'living fossil' tree species of Dipteronia.</title>
        <authorList>
            <person name="Feng Y."/>
            <person name="Comes H.P."/>
            <person name="Chen J."/>
            <person name="Zhu S."/>
            <person name="Lu R."/>
            <person name="Zhang X."/>
            <person name="Li P."/>
            <person name="Qiu J."/>
            <person name="Olsen K.M."/>
            <person name="Qiu Y."/>
        </authorList>
    </citation>
    <scope>NUCLEOTIDE SEQUENCE</scope>
    <source>
        <strain evidence="1">NBL</strain>
    </source>
</reference>
<protein>
    <submittedName>
        <fullName evidence="1">Uncharacterized protein</fullName>
    </submittedName>
</protein>
<keyword evidence="2" id="KW-1185">Reference proteome</keyword>
<comment type="caution">
    <text evidence="1">The sequence shown here is derived from an EMBL/GenBank/DDBJ whole genome shotgun (WGS) entry which is preliminary data.</text>
</comment>
<organism evidence="1 2">
    <name type="scientific">Dipteronia sinensis</name>
    <dbReference type="NCBI Taxonomy" id="43782"/>
    <lineage>
        <taxon>Eukaryota</taxon>
        <taxon>Viridiplantae</taxon>
        <taxon>Streptophyta</taxon>
        <taxon>Embryophyta</taxon>
        <taxon>Tracheophyta</taxon>
        <taxon>Spermatophyta</taxon>
        <taxon>Magnoliopsida</taxon>
        <taxon>eudicotyledons</taxon>
        <taxon>Gunneridae</taxon>
        <taxon>Pentapetalae</taxon>
        <taxon>rosids</taxon>
        <taxon>malvids</taxon>
        <taxon>Sapindales</taxon>
        <taxon>Sapindaceae</taxon>
        <taxon>Hippocastanoideae</taxon>
        <taxon>Acereae</taxon>
        <taxon>Dipteronia</taxon>
    </lineage>
</organism>
<sequence length="81" mass="9314">METKITNAREEGSKVNEWDIYRETVGEPSHGRILGLGVGVKAKDVYGSSREEIYKHARVDKTWELELKIGVWMKNYNNCKA</sequence>
<dbReference type="Proteomes" id="UP001281410">
    <property type="component" value="Unassembled WGS sequence"/>
</dbReference>